<dbReference type="InterPro" id="IPR016185">
    <property type="entry name" value="PreATP-grasp_dom_sf"/>
</dbReference>
<dbReference type="HAMAP" id="MF_00047">
    <property type="entry name" value="Dala_Dala_lig"/>
    <property type="match status" value="1"/>
</dbReference>
<evidence type="ECO:0000256" key="8">
    <source>
        <dbReference type="ARBA" id="ARBA00022598"/>
    </source>
</evidence>
<dbReference type="NCBIfam" id="TIGR01205">
    <property type="entry name" value="D_ala_D_alaTIGR"/>
    <property type="match status" value="1"/>
</dbReference>
<evidence type="ECO:0000256" key="6">
    <source>
        <dbReference type="ARBA" id="ARBA00012216"/>
    </source>
</evidence>
<evidence type="ECO:0000256" key="2">
    <source>
        <dbReference type="ARBA" id="ARBA00003921"/>
    </source>
</evidence>
<dbReference type="EC" id="6.3.2.4" evidence="6 22"/>
<evidence type="ECO:0000256" key="12">
    <source>
        <dbReference type="ARBA" id="ARBA00022842"/>
    </source>
</evidence>
<evidence type="ECO:0000256" key="16">
    <source>
        <dbReference type="ARBA" id="ARBA00023316"/>
    </source>
</evidence>
<feature type="binding site" evidence="24">
    <location>
        <begin position="335"/>
        <end position="336"/>
    </location>
    <ligand>
        <name>ATP</name>
        <dbReference type="ChEBI" id="CHEBI:30616"/>
    </ligand>
</feature>
<feature type="binding site" evidence="24">
    <location>
        <position position="154"/>
    </location>
    <ligand>
        <name>ATP</name>
        <dbReference type="ChEBI" id="CHEBI:30616"/>
    </ligand>
</feature>
<dbReference type="EMBL" id="JACSPN010000029">
    <property type="protein sequence ID" value="MBE7701995.1"/>
    <property type="molecule type" value="Genomic_DNA"/>
</dbReference>
<feature type="binding site" evidence="25">
    <location>
        <position position="336"/>
    </location>
    <ligand>
        <name>Mg(2+)</name>
        <dbReference type="ChEBI" id="CHEBI:18420"/>
        <label>2</label>
    </ligand>
</feature>
<feature type="binding site" evidence="25">
    <location>
        <position position="336"/>
    </location>
    <ligand>
        <name>Mg(2+)</name>
        <dbReference type="ChEBI" id="CHEBI:18420"/>
        <label>1</label>
    </ligand>
</feature>
<comment type="pathway">
    <text evidence="18">Glycan biosynthesis.</text>
</comment>
<dbReference type="SUPFAM" id="SSF52440">
    <property type="entry name" value="PreATP-grasp domain"/>
    <property type="match status" value="1"/>
</dbReference>
<feature type="binding site" evidence="24">
    <location>
        <begin position="198"/>
        <end position="200"/>
    </location>
    <ligand>
        <name>ATP</name>
        <dbReference type="ChEBI" id="CHEBI:30616"/>
    </ligand>
</feature>
<evidence type="ECO:0000256" key="5">
    <source>
        <dbReference type="ARBA" id="ARBA00010871"/>
    </source>
</evidence>
<dbReference type="FunFam" id="3.30.1490.20:FF:000007">
    <property type="entry name" value="D-alanine--D-alanine ligase"/>
    <property type="match status" value="1"/>
</dbReference>
<evidence type="ECO:0000256" key="3">
    <source>
        <dbReference type="ARBA" id="ARBA00004496"/>
    </source>
</evidence>
<dbReference type="GO" id="GO:0046872">
    <property type="term" value="F:metal ion binding"/>
    <property type="evidence" value="ECO:0007669"/>
    <property type="project" value="UniProtKB-KW"/>
</dbReference>
<feature type="active site" evidence="23">
    <location>
        <position position="347"/>
    </location>
</feature>
<comment type="pathway">
    <text evidence="4 22">Cell wall biogenesis; peptidoglycan biosynthesis.</text>
</comment>
<dbReference type="GO" id="GO:0008716">
    <property type="term" value="F:D-alanine-D-alanine ligase activity"/>
    <property type="evidence" value="ECO:0007669"/>
    <property type="project" value="UniProtKB-UniRule"/>
</dbReference>
<accession>A0A9D5Z0A4</accession>
<dbReference type="GO" id="GO:0005829">
    <property type="term" value="C:cytosol"/>
    <property type="evidence" value="ECO:0007669"/>
    <property type="project" value="TreeGrafter"/>
</dbReference>
<organism evidence="28 29">
    <name type="scientific">Oerskovia douganii</name>
    <dbReference type="NCBI Taxonomy" id="2762210"/>
    <lineage>
        <taxon>Bacteria</taxon>
        <taxon>Bacillati</taxon>
        <taxon>Actinomycetota</taxon>
        <taxon>Actinomycetes</taxon>
        <taxon>Micrococcales</taxon>
        <taxon>Cellulomonadaceae</taxon>
        <taxon>Oerskovia</taxon>
    </lineage>
</organism>
<dbReference type="GO" id="GO:0005524">
    <property type="term" value="F:ATP binding"/>
    <property type="evidence" value="ECO:0007669"/>
    <property type="project" value="UniProtKB-UniRule"/>
</dbReference>
<name>A0A9D5Z0A4_9CELL</name>
<dbReference type="NCBIfam" id="NF002378">
    <property type="entry name" value="PRK01372.1"/>
    <property type="match status" value="1"/>
</dbReference>
<comment type="similarity">
    <text evidence="5 22">Belongs to the D-alanine--D-alanine ligase family.</text>
</comment>
<dbReference type="PROSITE" id="PS50975">
    <property type="entry name" value="ATP_GRASP"/>
    <property type="match status" value="1"/>
</dbReference>
<dbReference type="InterPro" id="IPR011761">
    <property type="entry name" value="ATP-grasp"/>
</dbReference>
<keyword evidence="12 25" id="KW-0460">Magnesium</keyword>
<keyword evidence="7 22" id="KW-0963">Cytoplasm</keyword>
<dbReference type="PIRSF" id="PIRSF039102">
    <property type="entry name" value="Ddl/VanB"/>
    <property type="match status" value="1"/>
</dbReference>
<comment type="subcellular location">
    <subcellularLocation>
        <location evidence="3 22">Cytoplasm</location>
    </subcellularLocation>
</comment>
<dbReference type="FunFam" id="3.30.470.20:FF:000008">
    <property type="entry name" value="D-alanine--D-alanine ligase"/>
    <property type="match status" value="1"/>
</dbReference>
<keyword evidence="13 22" id="KW-0133">Cell shape</keyword>
<comment type="catalytic activity">
    <reaction evidence="17 22">
        <text>2 D-alanine + ATP = D-alanyl-D-alanine + ADP + phosphate + H(+)</text>
        <dbReference type="Rhea" id="RHEA:11224"/>
        <dbReference type="ChEBI" id="CHEBI:15378"/>
        <dbReference type="ChEBI" id="CHEBI:30616"/>
        <dbReference type="ChEBI" id="CHEBI:43474"/>
        <dbReference type="ChEBI" id="CHEBI:57416"/>
        <dbReference type="ChEBI" id="CHEBI:57822"/>
        <dbReference type="ChEBI" id="CHEBI:456216"/>
        <dbReference type="EC" id="6.3.2.4"/>
    </reaction>
</comment>
<feature type="active site" evidence="23">
    <location>
        <position position="206"/>
    </location>
</feature>
<dbReference type="SUPFAM" id="SSF56059">
    <property type="entry name" value="Glutathione synthetase ATP-binding domain-like"/>
    <property type="match status" value="1"/>
</dbReference>
<evidence type="ECO:0000256" key="1">
    <source>
        <dbReference type="ARBA" id="ARBA00001936"/>
    </source>
</evidence>
<evidence type="ECO:0000256" key="7">
    <source>
        <dbReference type="ARBA" id="ARBA00022490"/>
    </source>
</evidence>
<keyword evidence="11 26" id="KW-0067">ATP-binding</keyword>
<evidence type="ECO:0000256" key="9">
    <source>
        <dbReference type="ARBA" id="ARBA00022723"/>
    </source>
</evidence>
<evidence type="ECO:0000256" key="15">
    <source>
        <dbReference type="ARBA" id="ARBA00023211"/>
    </source>
</evidence>
<dbReference type="InterPro" id="IPR000291">
    <property type="entry name" value="D-Ala_lig_Van_CS"/>
</dbReference>
<evidence type="ECO:0000256" key="10">
    <source>
        <dbReference type="ARBA" id="ARBA00022741"/>
    </source>
</evidence>
<comment type="caution">
    <text evidence="28">The sequence shown here is derived from an EMBL/GenBank/DDBJ whole genome shotgun (WGS) entry which is preliminary data.</text>
</comment>
<keyword evidence="8 22" id="KW-0436">Ligase</keyword>
<feature type="active site" evidence="23">
    <location>
        <position position="26"/>
    </location>
</feature>
<dbReference type="PROSITE" id="PS00843">
    <property type="entry name" value="DALA_DALA_LIGASE_1"/>
    <property type="match status" value="1"/>
</dbReference>
<dbReference type="RefSeq" id="WP_193721201.1">
    <property type="nucleotide sequence ID" value="NZ_JACSPN010000029.1"/>
</dbReference>
<gene>
    <name evidence="22" type="primary">ddl</name>
    <name evidence="28" type="ORF">H9623_17015</name>
</gene>
<comment type="cofactor">
    <cofactor evidence="25">
        <name>Mg(2+)</name>
        <dbReference type="ChEBI" id="CHEBI:18420"/>
    </cofactor>
    <cofactor evidence="25">
        <name>Mn(2+)</name>
        <dbReference type="ChEBI" id="CHEBI:29035"/>
    </cofactor>
    <text evidence="25">Binds 2 magnesium or manganese ions per subunit.</text>
</comment>
<dbReference type="GO" id="GO:0071555">
    <property type="term" value="P:cell wall organization"/>
    <property type="evidence" value="ECO:0007669"/>
    <property type="project" value="UniProtKB-KW"/>
</dbReference>
<dbReference type="InterPro" id="IPR005905">
    <property type="entry name" value="D_ala_D_ala"/>
</dbReference>
<dbReference type="Gene3D" id="3.40.50.20">
    <property type="match status" value="1"/>
</dbReference>
<keyword evidence="9 25" id="KW-0479">Metal-binding</keyword>
<dbReference type="InterPro" id="IPR011127">
    <property type="entry name" value="Dala_Dala_lig_N"/>
</dbReference>
<evidence type="ECO:0000256" key="21">
    <source>
        <dbReference type="ARBA" id="ARBA00077154"/>
    </source>
</evidence>
<dbReference type="GO" id="GO:0008360">
    <property type="term" value="P:regulation of cell shape"/>
    <property type="evidence" value="ECO:0007669"/>
    <property type="project" value="UniProtKB-KW"/>
</dbReference>
<feature type="domain" description="ATP-grasp" evidence="27">
    <location>
        <begin position="158"/>
        <end position="369"/>
    </location>
</feature>
<reference evidence="28 29" key="1">
    <citation type="submission" date="2020-08" db="EMBL/GenBank/DDBJ databases">
        <title>A Genomic Blueprint of the Chicken Gut Microbiome.</title>
        <authorList>
            <person name="Gilroy R."/>
            <person name="Ravi A."/>
            <person name="Getino M."/>
            <person name="Pursley I."/>
            <person name="Horton D.L."/>
            <person name="Alikhan N.-F."/>
            <person name="Baker D."/>
            <person name="Gharbi K."/>
            <person name="Hall N."/>
            <person name="Watson M."/>
            <person name="Adriaenssens E.M."/>
            <person name="Foster-Nyarko E."/>
            <person name="Jarju S."/>
            <person name="Secka A."/>
            <person name="Antonio M."/>
            <person name="Oren A."/>
            <person name="Chaudhuri R."/>
            <person name="La Ragione R.M."/>
            <person name="Hildebrand F."/>
            <person name="Pallen M.J."/>
        </authorList>
    </citation>
    <scope>NUCLEOTIDE SEQUENCE [LARGE SCALE GENOMIC DNA]</scope>
    <source>
        <strain evidence="28 29">Sa1BUA8</strain>
    </source>
</reference>
<evidence type="ECO:0000256" key="13">
    <source>
        <dbReference type="ARBA" id="ARBA00022960"/>
    </source>
</evidence>
<dbReference type="Proteomes" id="UP000822993">
    <property type="component" value="Unassembled WGS sequence"/>
</dbReference>
<dbReference type="GO" id="GO:0009252">
    <property type="term" value="P:peptidoglycan biosynthetic process"/>
    <property type="evidence" value="ECO:0007669"/>
    <property type="project" value="UniProtKB-UniRule"/>
</dbReference>
<dbReference type="Pfam" id="PF07478">
    <property type="entry name" value="Dala_Dala_lig_C"/>
    <property type="match status" value="1"/>
</dbReference>
<keyword evidence="14 22" id="KW-0573">Peptidoglycan synthesis</keyword>
<dbReference type="AlphaFoldDB" id="A0A9D5Z0A4"/>
<dbReference type="Pfam" id="PF01820">
    <property type="entry name" value="Dala_Dala_lig_N"/>
    <property type="match status" value="1"/>
</dbReference>
<dbReference type="PANTHER" id="PTHR23132:SF25">
    <property type="entry name" value="D-ALANINE--D-ALANINE LIGASE A"/>
    <property type="match status" value="1"/>
</dbReference>
<evidence type="ECO:0000256" key="19">
    <source>
        <dbReference type="ARBA" id="ARBA00068427"/>
    </source>
</evidence>
<dbReference type="PROSITE" id="PS00844">
    <property type="entry name" value="DALA_DALA_LIGASE_2"/>
    <property type="match status" value="1"/>
</dbReference>
<proteinExistence type="inferred from homology"/>
<evidence type="ECO:0000256" key="23">
    <source>
        <dbReference type="PIRSR" id="PIRSR039102-1"/>
    </source>
</evidence>
<evidence type="ECO:0000256" key="14">
    <source>
        <dbReference type="ARBA" id="ARBA00022984"/>
    </source>
</evidence>
<keyword evidence="16 22" id="KW-0961">Cell wall biogenesis/degradation</keyword>
<evidence type="ECO:0000256" key="24">
    <source>
        <dbReference type="PIRSR" id="PIRSR039102-2"/>
    </source>
</evidence>
<dbReference type="PANTHER" id="PTHR23132">
    <property type="entry name" value="D-ALANINE--D-ALANINE LIGASE"/>
    <property type="match status" value="1"/>
</dbReference>
<evidence type="ECO:0000256" key="26">
    <source>
        <dbReference type="PROSITE-ProRule" id="PRU00409"/>
    </source>
</evidence>
<keyword evidence="10 24" id="KW-0547">Nucleotide-binding</keyword>
<evidence type="ECO:0000256" key="4">
    <source>
        <dbReference type="ARBA" id="ARBA00004752"/>
    </source>
</evidence>
<dbReference type="NCBIfam" id="NF002528">
    <property type="entry name" value="PRK01966.1-4"/>
    <property type="match status" value="1"/>
</dbReference>
<keyword evidence="29" id="KW-1185">Reference proteome</keyword>
<comment type="cofactor">
    <cofactor evidence="1">
        <name>Mn(2+)</name>
        <dbReference type="ChEBI" id="CHEBI:29035"/>
    </cofactor>
</comment>
<dbReference type="Gene3D" id="3.30.470.20">
    <property type="entry name" value="ATP-grasp fold, B domain"/>
    <property type="match status" value="1"/>
</dbReference>
<evidence type="ECO:0000256" key="17">
    <source>
        <dbReference type="ARBA" id="ARBA00047614"/>
    </source>
</evidence>
<dbReference type="InterPro" id="IPR011095">
    <property type="entry name" value="Dala_Dala_lig_C"/>
</dbReference>
<evidence type="ECO:0000256" key="25">
    <source>
        <dbReference type="PIRSR" id="PIRSR039102-3"/>
    </source>
</evidence>
<evidence type="ECO:0000313" key="29">
    <source>
        <dbReference type="Proteomes" id="UP000822993"/>
    </source>
</evidence>
<protein>
    <recommendedName>
        <fullName evidence="19 22">D-alanine--D-alanine ligase</fullName>
        <ecNumber evidence="6 22">6.3.2.4</ecNumber>
    </recommendedName>
    <alternativeName>
        <fullName evidence="21 22">D-Ala-D-Ala ligase</fullName>
    </alternativeName>
    <alternativeName>
        <fullName evidence="20 22">D-alanylalanine synthetase</fullName>
    </alternativeName>
</protein>
<feature type="binding site" evidence="25">
    <location>
        <position position="323"/>
    </location>
    <ligand>
        <name>Mg(2+)</name>
        <dbReference type="ChEBI" id="CHEBI:18420"/>
        <label>1</label>
    </ligand>
</feature>
<evidence type="ECO:0000256" key="18">
    <source>
        <dbReference type="ARBA" id="ARBA00060592"/>
    </source>
</evidence>
<feature type="binding site" evidence="24">
    <location>
        <begin position="206"/>
        <end position="207"/>
    </location>
    <ligand>
        <name>ATP</name>
        <dbReference type="ChEBI" id="CHEBI:30616"/>
    </ligand>
</feature>
<evidence type="ECO:0000256" key="20">
    <source>
        <dbReference type="ARBA" id="ARBA00076288"/>
    </source>
</evidence>
<comment type="function">
    <text evidence="2 22">Cell wall formation.</text>
</comment>
<dbReference type="InterPro" id="IPR013815">
    <property type="entry name" value="ATP_grasp_subdomain_1"/>
</dbReference>
<dbReference type="Gene3D" id="3.30.1490.20">
    <property type="entry name" value="ATP-grasp fold, A domain"/>
    <property type="match status" value="1"/>
</dbReference>
<sequence>MSSQPEPIAPARKTRVLLLFGGRSGEHVISCATAGGVMRAIDRERYEVVPVGITKEGQWVLAADEPARWEITPGHLPEVTATGGEVLLPLAVGQRELRVLEPGEFPRELGEVDVVFPLLHGPFGEDGTIQGLLELADVPYVGAGVLASAVGMDKQFMKLVLAGQGLPIAPYTVIRPGEWDRNSAAWTETVAGLGLPVFVKPARAGSSLGITKVDDLADLPAAIAEARKHDPKVLVEAGVVGREIECAVLGGREGERPRASLPGEIVVTDAHHAFYDFEAKYLDEAGVELSCPADLPPHLVDEVRDIAVRTFEAVGAEGLSRVDVFVTTDGQVIVNEINTMPGFTPFSMYPRMWEKSGITYAELIDELIQLALQRPTGLR</sequence>
<evidence type="ECO:0000259" key="27">
    <source>
        <dbReference type="PROSITE" id="PS50975"/>
    </source>
</evidence>
<evidence type="ECO:0000256" key="11">
    <source>
        <dbReference type="ARBA" id="ARBA00022840"/>
    </source>
</evidence>
<evidence type="ECO:0000313" key="28">
    <source>
        <dbReference type="EMBL" id="MBE7701995.1"/>
    </source>
</evidence>
<keyword evidence="15 25" id="KW-0464">Manganese</keyword>
<feature type="binding site" evidence="25">
    <location>
        <position position="338"/>
    </location>
    <ligand>
        <name>Mg(2+)</name>
        <dbReference type="ChEBI" id="CHEBI:18420"/>
        <label>2</label>
    </ligand>
</feature>
<feature type="binding site" evidence="24">
    <location>
        <begin position="236"/>
        <end position="243"/>
    </location>
    <ligand>
        <name>ATP</name>
        <dbReference type="ChEBI" id="CHEBI:30616"/>
    </ligand>
</feature>
<evidence type="ECO:0000256" key="22">
    <source>
        <dbReference type="HAMAP-Rule" id="MF_00047"/>
    </source>
</evidence>